<keyword evidence="1" id="KW-1133">Transmembrane helix</keyword>
<dbReference type="RefSeq" id="WP_131448027.1">
    <property type="nucleotide sequence ID" value="NZ_SJZI01000008.1"/>
</dbReference>
<dbReference type="EMBL" id="SJZI01000008">
    <property type="protein sequence ID" value="TCJ17829.1"/>
    <property type="molecule type" value="Genomic_DNA"/>
</dbReference>
<keyword evidence="3" id="KW-1185">Reference proteome</keyword>
<sequence length="85" mass="8752">MTAKTKMILGLAGAAAAGVVVGLLLAPEKGSDLRGRIGKTAGDWTDSLTDLFANAKGELQNLAKKGRSAADDAVDGFNSARERYS</sequence>
<evidence type="ECO:0000256" key="1">
    <source>
        <dbReference type="SAM" id="Phobius"/>
    </source>
</evidence>
<accession>A0A4R1BKI7</accession>
<evidence type="ECO:0000313" key="3">
    <source>
        <dbReference type="Proteomes" id="UP000295334"/>
    </source>
</evidence>
<name>A0A4R1BKI7_9BACT</name>
<reference evidence="2 3" key="1">
    <citation type="submission" date="2019-03" db="EMBL/GenBank/DDBJ databases">
        <authorList>
            <person name="Kim M.K.M."/>
        </authorList>
    </citation>
    <scope>NUCLEOTIDE SEQUENCE [LARGE SCALE GENOMIC DNA]</scope>
    <source>
        <strain evidence="2 3">17J68-12</strain>
    </source>
</reference>
<comment type="caution">
    <text evidence="2">The sequence shown here is derived from an EMBL/GenBank/DDBJ whole genome shotgun (WGS) entry which is preliminary data.</text>
</comment>
<feature type="transmembrane region" description="Helical" evidence="1">
    <location>
        <begin position="6"/>
        <end position="26"/>
    </location>
</feature>
<keyword evidence="1" id="KW-0812">Transmembrane</keyword>
<dbReference type="Pfam" id="PF12732">
    <property type="entry name" value="YtxH"/>
    <property type="match status" value="1"/>
</dbReference>
<dbReference type="OrthoDB" id="680626at2"/>
<organism evidence="2 3">
    <name type="scientific">Flaviaesturariibacter flavus</name>
    <dbReference type="NCBI Taxonomy" id="2502780"/>
    <lineage>
        <taxon>Bacteria</taxon>
        <taxon>Pseudomonadati</taxon>
        <taxon>Bacteroidota</taxon>
        <taxon>Chitinophagia</taxon>
        <taxon>Chitinophagales</taxon>
        <taxon>Chitinophagaceae</taxon>
        <taxon>Flaviaestuariibacter</taxon>
    </lineage>
</organism>
<keyword evidence="1" id="KW-0472">Membrane</keyword>
<proteinExistence type="predicted"/>
<dbReference type="AlphaFoldDB" id="A0A4R1BKI7"/>
<gene>
    <name evidence="2" type="ORF">EPD60_06500</name>
</gene>
<protein>
    <submittedName>
        <fullName evidence="2">YtxH domain-containing protein</fullName>
    </submittedName>
</protein>
<evidence type="ECO:0000313" key="2">
    <source>
        <dbReference type="EMBL" id="TCJ17829.1"/>
    </source>
</evidence>
<dbReference type="InterPro" id="IPR024623">
    <property type="entry name" value="YtxH"/>
</dbReference>
<dbReference type="Proteomes" id="UP000295334">
    <property type="component" value="Unassembled WGS sequence"/>
</dbReference>